<gene>
    <name evidence="1" type="ORF">Back11_59970</name>
</gene>
<dbReference type="RefSeq" id="WP_125665000.1">
    <property type="nucleotide sequence ID" value="NZ_AP019308.1"/>
</dbReference>
<reference evidence="1 2" key="1">
    <citation type="submission" date="2018-11" db="EMBL/GenBank/DDBJ databases">
        <title>Complete genome sequence of Paenibacillus baekrokdamisoli strain KCTC 33723.</title>
        <authorList>
            <person name="Kang S.W."/>
            <person name="Lee K.C."/>
            <person name="Kim K.K."/>
            <person name="Kim J.S."/>
            <person name="Kim D.S."/>
            <person name="Ko S.H."/>
            <person name="Yang S.H."/>
            <person name="Lee J.S."/>
        </authorList>
    </citation>
    <scope>NUCLEOTIDE SEQUENCE [LARGE SCALE GENOMIC DNA]</scope>
    <source>
        <strain evidence="1 2">KCTC 33723</strain>
    </source>
</reference>
<evidence type="ECO:0000313" key="1">
    <source>
        <dbReference type="EMBL" id="BBH24652.1"/>
    </source>
</evidence>
<dbReference type="Pfam" id="PF14808">
    <property type="entry name" value="TMEM164"/>
    <property type="match status" value="1"/>
</dbReference>
<accession>A0A3G9J270</accession>
<protein>
    <submittedName>
        <fullName evidence="1">Permease</fullName>
    </submittedName>
</protein>
<dbReference type="KEGG" id="pbk:Back11_59970"/>
<dbReference type="Proteomes" id="UP000275368">
    <property type="component" value="Chromosome"/>
</dbReference>
<dbReference type="InterPro" id="IPR011737">
    <property type="entry name" value="CHP02206_TP0381"/>
</dbReference>
<dbReference type="OrthoDB" id="9813172at2"/>
<dbReference type="EMBL" id="AP019308">
    <property type="protein sequence ID" value="BBH24652.1"/>
    <property type="molecule type" value="Genomic_DNA"/>
</dbReference>
<evidence type="ECO:0000313" key="2">
    <source>
        <dbReference type="Proteomes" id="UP000275368"/>
    </source>
</evidence>
<proteinExistence type="predicted"/>
<organism evidence="1 2">
    <name type="scientific">Paenibacillus baekrokdamisoli</name>
    <dbReference type="NCBI Taxonomy" id="1712516"/>
    <lineage>
        <taxon>Bacteria</taxon>
        <taxon>Bacillati</taxon>
        <taxon>Bacillota</taxon>
        <taxon>Bacilli</taxon>
        <taxon>Bacillales</taxon>
        <taxon>Paenibacillaceae</taxon>
        <taxon>Paenibacillus</taxon>
    </lineage>
</organism>
<name>A0A3G9J270_9BACL</name>
<keyword evidence="2" id="KW-1185">Reference proteome</keyword>
<dbReference type="AlphaFoldDB" id="A0A3G9J270"/>
<sequence>MSGWFDARHAKPFIAYSEAHIGVLVFLLLLMVLLYLFRKSFRTTGSKAMRYGLAAVLVLCELSLNLWYIQQGVFHSATTLPLELCSISLYLSVFMLLFRSRFLFRIVYFTGLGGALQALATPVLGFGFPHYRFLEFFIAHGVIIISVLYMVWVEGFKPTFRSAFTAFAWLNAIAVPVVYINTVTGGNYMFLARKPDTASLLDLLGPYPFYILSLEAVALIMFLLLYLPFSPLFAAKTVANKNVAEPDVDHS</sequence>
<dbReference type="NCBIfam" id="TIGR02206">
    <property type="entry name" value="intg_mem_TP0381"/>
    <property type="match status" value="1"/>
</dbReference>